<organism evidence="3 5">
    <name type="scientific">Paraburkholderia ginsengiterrae</name>
    <dbReference type="NCBI Taxonomy" id="1462993"/>
    <lineage>
        <taxon>Bacteria</taxon>
        <taxon>Pseudomonadati</taxon>
        <taxon>Pseudomonadota</taxon>
        <taxon>Betaproteobacteria</taxon>
        <taxon>Burkholderiales</taxon>
        <taxon>Burkholderiaceae</taxon>
        <taxon>Paraburkholderia</taxon>
    </lineage>
</organism>
<protein>
    <submittedName>
        <fullName evidence="3">Uncharacterized protein</fullName>
    </submittedName>
</protein>
<dbReference type="STRING" id="1462993.A6V36_28290"/>
<accession>A0A1A9N749</accession>
<evidence type="ECO:0000313" key="5">
    <source>
        <dbReference type="Proteomes" id="UP000078116"/>
    </source>
</evidence>
<dbReference type="EMBL" id="LXKA01000232">
    <property type="protein sequence ID" value="OAJ60181.1"/>
    <property type="molecule type" value="Genomic_DNA"/>
</dbReference>
<evidence type="ECO:0000256" key="1">
    <source>
        <dbReference type="SAM" id="Phobius"/>
    </source>
</evidence>
<evidence type="ECO:0000313" key="3">
    <source>
        <dbReference type="EMBL" id="OAJ60181.1"/>
    </source>
</evidence>
<evidence type="ECO:0000313" key="4">
    <source>
        <dbReference type="Proteomes" id="UP000077961"/>
    </source>
</evidence>
<keyword evidence="1" id="KW-0472">Membrane</keyword>
<comment type="caution">
    <text evidence="3">The sequence shown here is derived from an EMBL/GenBank/DDBJ whole genome shotgun (WGS) entry which is preliminary data.</text>
</comment>
<dbReference type="AlphaFoldDB" id="A0A1A9N749"/>
<dbReference type="Proteomes" id="UP000077961">
    <property type="component" value="Unassembled WGS sequence"/>
</dbReference>
<proteinExistence type="predicted"/>
<feature type="transmembrane region" description="Helical" evidence="1">
    <location>
        <begin position="22"/>
        <end position="43"/>
    </location>
</feature>
<keyword evidence="1" id="KW-1133">Transmembrane helix</keyword>
<evidence type="ECO:0000313" key="2">
    <source>
        <dbReference type="EMBL" id="OAJ59239.1"/>
    </source>
</evidence>
<reference evidence="4 5" key="1">
    <citation type="submission" date="2016-04" db="EMBL/GenBank/DDBJ databases">
        <title>Reclassification of Paraburkholderia panaciterrae (Farh et al. 2015) Dobritsa &amp; Samadpour 2016 as a later homotypic synonym of Paraburkholderia ginsengiterrae (Farh et al. 2015) Dobritsa &amp; Samadpour 2016.</title>
        <authorList>
            <person name="Dobritsa A.P."/>
            <person name="Kutumbaka K."/>
            <person name="Samadpour M."/>
        </authorList>
    </citation>
    <scope>NUCLEOTIDE SEQUENCE [LARGE SCALE GENOMIC DNA]</scope>
    <source>
        <strain evidence="3 5">DCY85</strain>
        <strain evidence="2 4">DCY85-1</strain>
    </source>
</reference>
<keyword evidence="4" id="KW-1185">Reference proteome</keyword>
<gene>
    <name evidence="2" type="ORF">A6V36_28290</name>
    <name evidence="3" type="ORF">A6V37_25895</name>
</gene>
<keyword evidence="1" id="KW-0812">Transmembrane</keyword>
<dbReference type="Proteomes" id="UP000078116">
    <property type="component" value="Unassembled WGS sequence"/>
</dbReference>
<sequence length="120" mass="13790">MLSPAIMIAMGMTFDGEPGSKAVVWIGGVLLAFVPCWGIWIFVPIWRDHVAQRLYFEDIADGTCPDRGWQISRANGLKWYRKQGSPLWISSRRERPWAHPADAIARMEGRDPPPRQRTKW</sequence>
<dbReference type="EMBL" id="LXJZ01000151">
    <property type="protein sequence ID" value="OAJ59239.1"/>
    <property type="molecule type" value="Genomic_DNA"/>
</dbReference>
<name>A0A1A9N749_9BURK</name>